<keyword evidence="4 6" id="KW-1133">Transmembrane helix</keyword>
<evidence type="ECO:0000256" key="2">
    <source>
        <dbReference type="ARBA" id="ARBA00022475"/>
    </source>
</evidence>
<proteinExistence type="predicted"/>
<evidence type="ECO:0000256" key="1">
    <source>
        <dbReference type="ARBA" id="ARBA00004651"/>
    </source>
</evidence>
<feature type="transmembrane region" description="Helical" evidence="6">
    <location>
        <begin position="267"/>
        <end position="285"/>
    </location>
</feature>
<feature type="transmembrane region" description="Helical" evidence="6">
    <location>
        <begin position="27"/>
        <end position="48"/>
    </location>
</feature>
<reference evidence="8" key="1">
    <citation type="submission" date="2020-12" db="EMBL/GenBank/DDBJ databases">
        <title>Bacterial taxonomy.</title>
        <authorList>
            <person name="Pan X."/>
        </authorList>
    </citation>
    <scope>NUCLEOTIDE SEQUENCE</scope>
    <source>
        <strain evidence="8">KCTC 52957</strain>
    </source>
</reference>
<keyword evidence="9" id="KW-1185">Reference proteome</keyword>
<evidence type="ECO:0000313" key="9">
    <source>
        <dbReference type="Proteomes" id="UP000642488"/>
    </source>
</evidence>
<feature type="transmembrane region" description="Helical" evidence="6">
    <location>
        <begin position="229"/>
        <end position="247"/>
    </location>
</feature>
<dbReference type="PANTHER" id="PTHR47755">
    <property type="entry name" value="CELL DIVISION PROTEIN FTSX"/>
    <property type="match status" value="1"/>
</dbReference>
<feature type="transmembrane region" description="Helical" evidence="6">
    <location>
        <begin position="170"/>
        <end position="193"/>
    </location>
</feature>
<keyword evidence="3 6" id="KW-0812">Transmembrane</keyword>
<accession>A0A934IL86</accession>
<comment type="caution">
    <text evidence="8">The sequence shown here is derived from an EMBL/GenBank/DDBJ whole genome shotgun (WGS) entry which is preliminary data.</text>
</comment>
<keyword evidence="5 6" id="KW-0472">Membrane</keyword>
<dbReference type="PANTHER" id="PTHR47755:SF1">
    <property type="entry name" value="CELL DIVISION PROTEIN FTSX"/>
    <property type="match status" value="1"/>
</dbReference>
<dbReference type="Proteomes" id="UP000642488">
    <property type="component" value="Unassembled WGS sequence"/>
</dbReference>
<protein>
    <submittedName>
        <fullName evidence="8">Cell division protein FtsX</fullName>
    </submittedName>
</protein>
<evidence type="ECO:0000256" key="4">
    <source>
        <dbReference type="ARBA" id="ARBA00022989"/>
    </source>
</evidence>
<dbReference type="GO" id="GO:0032153">
    <property type="term" value="C:cell division site"/>
    <property type="evidence" value="ECO:0007669"/>
    <property type="project" value="TreeGrafter"/>
</dbReference>
<dbReference type="Pfam" id="PF02687">
    <property type="entry name" value="FtsX"/>
    <property type="match status" value="1"/>
</dbReference>
<evidence type="ECO:0000313" key="8">
    <source>
        <dbReference type="EMBL" id="MBJ3764069.1"/>
    </source>
</evidence>
<dbReference type="GO" id="GO:0051301">
    <property type="term" value="P:cell division"/>
    <property type="evidence" value="ECO:0007669"/>
    <property type="project" value="UniProtKB-KW"/>
</dbReference>
<dbReference type="InterPro" id="IPR003838">
    <property type="entry name" value="ABC3_permease_C"/>
</dbReference>
<feature type="domain" description="ABC3 transporter permease C-terminal" evidence="7">
    <location>
        <begin position="177"/>
        <end position="284"/>
    </location>
</feature>
<keyword evidence="8" id="KW-0132">Cell division</keyword>
<evidence type="ECO:0000256" key="5">
    <source>
        <dbReference type="ARBA" id="ARBA00023136"/>
    </source>
</evidence>
<dbReference type="GO" id="GO:0005886">
    <property type="term" value="C:plasma membrane"/>
    <property type="evidence" value="ECO:0007669"/>
    <property type="project" value="UniProtKB-SubCell"/>
</dbReference>
<dbReference type="EMBL" id="JAEKPD010000016">
    <property type="protein sequence ID" value="MBJ3764069.1"/>
    <property type="molecule type" value="Genomic_DNA"/>
</dbReference>
<evidence type="ECO:0000256" key="3">
    <source>
        <dbReference type="ARBA" id="ARBA00022692"/>
    </source>
</evidence>
<name>A0A934IL86_9RHOB</name>
<sequence>MRQLASLLKGDPSADRIVPPTGFTAQLTVFTAAAMAFLGVFALALSLATARLADRWGQALAQSSTIRISAPADQRQAQTDAVLRILSETPGVASSRALSDAEQRALLAPWFGPELPVETLPIPQLVEVIEEGRGYDAEGLRLRLQAEAPGAVVDDHTRWRRPLIRAAERLNLLALGALTLIVLTMAAMITLAASTALAANRQVMTVLRLVGARDIFIARAFVRRFTLRASMGAAIGTALAVLFIALMPRADAAGGFLTDLAFSGAGWLLPLLIVPLAAFIAFWATRHAALRALKEIP</sequence>
<dbReference type="InterPro" id="IPR004513">
    <property type="entry name" value="FtsX"/>
</dbReference>
<evidence type="ECO:0000256" key="6">
    <source>
        <dbReference type="SAM" id="Phobius"/>
    </source>
</evidence>
<comment type="subcellular location">
    <subcellularLocation>
        <location evidence="1">Cell membrane</location>
        <topology evidence="1">Multi-pass membrane protein</topology>
    </subcellularLocation>
</comment>
<evidence type="ECO:0000259" key="7">
    <source>
        <dbReference type="Pfam" id="PF02687"/>
    </source>
</evidence>
<dbReference type="AlphaFoldDB" id="A0A934IL86"/>
<keyword evidence="8" id="KW-0131">Cell cycle</keyword>
<organism evidence="8 9">
    <name type="scientific">Palleronia pontilimi</name>
    <dbReference type="NCBI Taxonomy" id="1964209"/>
    <lineage>
        <taxon>Bacteria</taxon>
        <taxon>Pseudomonadati</taxon>
        <taxon>Pseudomonadota</taxon>
        <taxon>Alphaproteobacteria</taxon>
        <taxon>Rhodobacterales</taxon>
        <taxon>Roseobacteraceae</taxon>
        <taxon>Palleronia</taxon>
    </lineage>
</organism>
<gene>
    <name evidence="8" type="ORF">ILP92_15065</name>
</gene>
<keyword evidence="2" id="KW-1003">Cell membrane</keyword>